<keyword evidence="3" id="KW-0175">Coiled coil</keyword>
<accession>A0A939B3T8</accession>
<dbReference type="Pfam" id="PF25944">
    <property type="entry name" value="Beta-barrel_RND"/>
    <property type="match status" value="1"/>
</dbReference>
<evidence type="ECO:0000313" key="9">
    <source>
        <dbReference type="EMBL" id="MBM6660820.1"/>
    </source>
</evidence>
<feature type="signal peptide" evidence="4">
    <location>
        <begin position="1"/>
        <end position="24"/>
    </location>
</feature>
<reference evidence="9 10" key="1">
    <citation type="journal article" date="2021" name="Sci. Rep.">
        <title>The distribution of antibiotic resistance genes in chicken gut microbiota commensals.</title>
        <authorList>
            <person name="Juricova H."/>
            <person name="Matiasovicova J."/>
            <person name="Kubasova T."/>
            <person name="Cejkova D."/>
            <person name="Rychlik I."/>
        </authorList>
    </citation>
    <scope>NUCLEOTIDE SEQUENCE [LARGE SCALE GENOMIC DNA]</scope>
    <source>
        <strain evidence="9 10">An819</strain>
    </source>
</reference>
<dbReference type="GO" id="GO:0005886">
    <property type="term" value="C:plasma membrane"/>
    <property type="evidence" value="ECO:0007669"/>
    <property type="project" value="TreeGrafter"/>
</dbReference>
<evidence type="ECO:0000256" key="2">
    <source>
        <dbReference type="ARBA" id="ARBA00009477"/>
    </source>
</evidence>
<dbReference type="NCBIfam" id="TIGR01730">
    <property type="entry name" value="RND_mfp"/>
    <property type="match status" value="1"/>
</dbReference>
<evidence type="ECO:0000259" key="7">
    <source>
        <dbReference type="Pfam" id="PF25944"/>
    </source>
</evidence>
<evidence type="ECO:0000256" key="4">
    <source>
        <dbReference type="SAM" id="SignalP"/>
    </source>
</evidence>
<dbReference type="InterPro" id="IPR058624">
    <property type="entry name" value="MdtA-like_HH"/>
</dbReference>
<feature type="chain" id="PRO_5037666984" evidence="4">
    <location>
        <begin position="25"/>
        <end position="385"/>
    </location>
</feature>
<dbReference type="SUPFAM" id="SSF111369">
    <property type="entry name" value="HlyD-like secretion proteins"/>
    <property type="match status" value="1"/>
</dbReference>
<dbReference type="InterPro" id="IPR058627">
    <property type="entry name" value="MdtA-like_C"/>
</dbReference>
<dbReference type="GO" id="GO:0030313">
    <property type="term" value="C:cell envelope"/>
    <property type="evidence" value="ECO:0007669"/>
    <property type="project" value="UniProtKB-SubCell"/>
</dbReference>
<keyword evidence="10" id="KW-1185">Reference proteome</keyword>
<dbReference type="RefSeq" id="WP_205107955.1">
    <property type="nucleotide sequence ID" value="NZ_CAWUJD010000001.1"/>
</dbReference>
<dbReference type="PANTHER" id="PTHR30158">
    <property type="entry name" value="ACRA/E-RELATED COMPONENT OF DRUG EFFLUX TRANSPORTER"/>
    <property type="match status" value="1"/>
</dbReference>
<dbReference type="Gene3D" id="2.40.420.20">
    <property type="match status" value="1"/>
</dbReference>
<dbReference type="GO" id="GO:0046677">
    <property type="term" value="P:response to antibiotic"/>
    <property type="evidence" value="ECO:0007669"/>
    <property type="project" value="TreeGrafter"/>
</dbReference>
<dbReference type="GO" id="GO:0022857">
    <property type="term" value="F:transmembrane transporter activity"/>
    <property type="evidence" value="ECO:0007669"/>
    <property type="project" value="InterPro"/>
</dbReference>
<comment type="subcellular location">
    <subcellularLocation>
        <location evidence="1">Cell envelope</location>
    </subcellularLocation>
</comment>
<keyword evidence="4" id="KW-0732">Signal</keyword>
<dbReference type="Gene3D" id="2.40.50.100">
    <property type="match status" value="1"/>
</dbReference>
<dbReference type="Pfam" id="PF25967">
    <property type="entry name" value="RND-MFP_C"/>
    <property type="match status" value="1"/>
</dbReference>
<dbReference type="PROSITE" id="PS51257">
    <property type="entry name" value="PROKAR_LIPOPROTEIN"/>
    <property type="match status" value="1"/>
</dbReference>
<evidence type="ECO:0000256" key="3">
    <source>
        <dbReference type="SAM" id="Coils"/>
    </source>
</evidence>
<dbReference type="AlphaFoldDB" id="A0A939B3T8"/>
<dbReference type="InterPro" id="IPR006143">
    <property type="entry name" value="RND_pump_MFP"/>
</dbReference>
<evidence type="ECO:0000259" key="5">
    <source>
        <dbReference type="Pfam" id="PF25876"/>
    </source>
</evidence>
<feature type="domain" description="Multidrug resistance protein MdtA-like barrel-sandwich hybrid" evidence="6">
    <location>
        <begin position="56"/>
        <end position="197"/>
    </location>
</feature>
<evidence type="ECO:0000313" key="10">
    <source>
        <dbReference type="Proteomes" id="UP000764045"/>
    </source>
</evidence>
<feature type="coiled-coil region" evidence="3">
    <location>
        <begin position="134"/>
        <end position="161"/>
    </location>
</feature>
<protein>
    <submittedName>
        <fullName evidence="9">Efflux RND transporter periplasmic adaptor subunit</fullName>
    </submittedName>
</protein>
<name>A0A939B3T8_9BACT</name>
<dbReference type="InterPro" id="IPR058625">
    <property type="entry name" value="MdtA-like_BSH"/>
</dbReference>
<dbReference type="Gene3D" id="2.40.30.170">
    <property type="match status" value="1"/>
</dbReference>
<sequence length="385" mass="41081">MKKNKMLLIAATAALLVSCGNKGAMTGDNSYPVQTVSPQSATLQSTYPAVIRGIQDVEIRPKVSGFITKICVKEGQTVKAGELLFVIDNVTYEAAVRQAQASVNTASAQLNTAKLTYENSKKLFANKVIGAYEMQSAQNSYESAEAQLSQAKAALVSAKENLSFCYVKSPSNGVIGTLPYKVGALVSSSSTQPLTTVSNISTMEVYFSMNEKEMLELSKTAGGMADAISKYPPVYLQLADGTTYQHEGKVAKVSGVIDQTTGSVQVIAQFPNPEHLLKSGGSGSVVVKHTNNSAVVIPKSCTVELQNKIFIYVVGNDNKVKYTEITVEPQNDGNNYIVTGGIKAGEKYVTNGVTKLTDGAQITPITPEEYAKRIKQAEGMGAMQK</sequence>
<feature type="domain" description="Multidrug resistance protein MdtA-like alpha-helical hairpin" evidence="5">
    <location>
        <begin position="97"/>
        <end position="164"/>
    </location>
</feature>
<organism evidence="9 10">
    <name type="scientific">Marseilla massiliensis</name>
    <dbReference type="NCBI Taxonomy" id="1841864"/>
    <lineage>
        <taxon>Bacteria</taxon>
        <taxon>Pseudomonadati</taxon>
        <taxon>Bacteroidota</taxon>
        <taxon>Bacteroidia</taxon>
        <taxon>Bacteroidales</taxon>
        <taxon>Prevotellaceae</taxon>
        <taxon>Marseilla</taxon>
    </lineage>
</organism>
<evidence type="ECO:0000259" key="8">
    <source>
        <dbReference type="Pfam" id="PF25967"/>
    </source>
</evidence>
<dbReference type="Pfam" id="PF25917">
    <property type="entry name" value="BSH_RND"/>
    <property type="match status" value="1"/>
</dbReference>
<feature type="domain" description="Multidrug resistance protein MdtA-like beta-barrel" evidence="7">
    <location>
        <begin position="202"/>
        <end position="280"/>
    </location>
</feature>
<dbReference type="Pfam" id="PF25876">
    <property type="entry name" value="HH_MFP_RND"/>
    <property type="match status" value="1"/>
</dbReference>
<dbReference type="PANTHER" id="PTHR30158:SF23">
    <property type="entry name" value="MULTIDRUG RESISTANCE PROTEIN MEXA"/>
    <property type="match status" value="1"/>
</dbReference>
<gene>
    <name evidence="9" type="ORF">H6B30_03465</name>
</gene>
<proteinExistence type="inferred from homology"/>
<dbReference type="Gene3D" id="1.10.287.470">
    <property type="entry name" value="Helix hairpin bin"/>
    <property type="match status" value="1"/>
</dbReference>
<dbReference type="InterPro" id="IPR058626">
    <property type="entry name" value="MdtA-like_b-barrel"/>
</dbReference>
<dbReference type="EMBL" id="JACJJL010000004">
    <property type="protein sequence ID" value="MBM6660820.1"/>
    <property type="molecule type" value="Genomic_DNA"/>
</dbReference>
<comment type="similarity">
    <text evidence="2">Belongs to the membrane fusion protein (MFP) (TC 8.A.1) family.</text>
</comment>
<comment type="caution">
    <text evidence="9">The sequence shown here is derived from an EMBL/GenBank/DDBJ whole genome shotgun (WGS) entry which is preliminary data.</text>
</comment>
<feature type="domain" description="Multidrug resistance protein MdtA-like C-terminal permuted SH3" evidence="8">
    <location>
        <begin position="294"/>
        <end position="354"/>
    </location>
</feature>
<evidence type="ECO:0000256" key="1">
    <source>
        <dbReference type="ARBA" id="ARBA00004196"/>
    </source>
</evidence>
<evidence type="ECO:0000259" key="6">
    <source>
        <dbReference type="Pfam" id="PF25917"/>
    </source>
</evidence>
<dbReference type="Proteomes" id="UP000764045">
    <property type="component" value="Unassembled WGS sequence"/>
</dbReference>